<dbReference type="AlphaFoldDB" id="A0A7W9KRA2"/>
<proteinExistence type="predicted"/>
<dbReference type="InterPro" id="IPR006764">
    <property type="entry name" value="SAM_dep_MeTrfase_SAV2177_type"/>
</dbReference>
<sequence length="268" mass="29698">MPEYDEQDPVDISRPNPARMYDYYLGGAHNFAVDREAADRVLAILPETREFAMRNREFLQRVVRFLAVEAGITQFLDLGSGIPTAGNVHEVVQAVHPDNRVVYVDHEPVAVAQSQRLLADNPYTAVVHADIRDHETVLNHPETRRLLDFSQPLAVLMLQVLPFIPDTDDPAGVVATYRDMCVSGSYLAVAHSLSFDYWPGAVAEAVEMYTKSTHPLNLRTPDQVAAFFDGYDLVDPGVVFTAVWRPDKPVSDEEAISSRAVAGLGVLP</sequence>
<protein>
    <recommendedName>
        <fullName evidence="3">S-adenosyl methyltransferase</fullName>
    </recommendedName>
</protein>
<comment type="caution">
    <text evidence="1">The sequence shown here is derived from an EMBL/GenBank/DDBJ whole genome shotgun (WGS) entry which is preliminary data.</text>
</comment>
<dbReference type="InterPro" id="IPR029063">
    <property type="entry name" value="SAM-dependent_MTases_sf"/>
</dbReference>
<dbReference type="Proteomes" id="UP000585638">
    <property type="component" value="Unassembled WGS sequence"/>
</dbReference>
<dbReference type="EMBL" id="JACHIR010000002">
    <property type="protein sequence ID" value="MBB5897283.1"/>
    <property type="molecule type" value="Genomic_DNA"/>
</dbReference>
<organism evidence="1 2">
    <name type="scientific">Kutzneria kofuensis</name>
    <dbReference type="NCBI Taxonomy" id="103725"/>
    <lineage>
        <taxon>Bacteria</taxon>
        <taxon>Bacillati</taxon>
        <taxon>Actinomycetota</taxon>
        <taxon>Actinomycetes</taxon>
        <taxon>Pseudonocardiales</taxon>
        <taxon>Pseudonocardiaceae</taxon>
        <taxon>Kutzneria</taxon>
    </lineage>
</organism>
<keyword evidence="2" id="KW-1185">Reference proteome</keyword>
<evidence type="ECO:0008006" key="3">
    <source>
        <dbReference type="Google" id="ProtNLM"/>
    </source>
</evidence>
<dbReference type="Pfam" id="PF04672">
    <property type="entry name" value="Methyltransf_19"/>
    <property type="match status" value="1"/>
</dbReference>
<evidence type="ECO:0000313" key="2">
    <source>
        <dbReference type="Proteomes" id="UP000585638"/>
    </source>
</evidence>
<name>A0A7W9KRA2_9PSEU</name>
<dbReference type="PIRSF" id="PIRSF017393">
    <property type="entry name" value="MTase_SAV2177"/>
    <property type="match status" value="1"/>
</dbReference>
<dbReference type="Gene3D" id="3.40.50.150">
    <property type="entry name" value="Vaccinia Virus protein VP39"/>
    <property type="match status" value="1"/>
</dbReference>
<dbReference type="SUPFAM" id="SSF53335">
    <property type="entry name" value="S-adenosyl-L-methionine-dependent methyltransferases"/>
    <property type="match status" value="1"/>
</dbReference>
<accession>A0A7W9KRA2</accession>
<reference evidence="1 2" key="1">
    <citation type="submission" date="2020-08" db="EMBL/GenBank/DDBJ databases">
        <title>Sequencing the genomes of 1000 actinobacteria strains.</title>
        <authorList>
            <person name="Klenk H.-P."/>
        </authorList>
    </citation>
    <scope>NUCLEOTIDE SEQUENCE [LARGE SCALE GENOMIC DNA]</scope>
    <source>
        <strain evidence="1 2">DSM 43851</strain>
    </source>
</reference>
<gene>
    <name evidence="1" type="ORF">BJ998_008542</name>
</gene>
<dbReference type="RefSeq" id="WP_184869727.1">
    <property type="nucleotide sequence ID" value="NZ_BAAAWY010000057.1"/>
</dbReference>
<evidence type="ECO:0000313" key="1">
    <source>
        <dbReference type="EMBL" id="MBB5897283.1"/>
    </source>
</evidence>